<evidence type="ECO:0000256" key="3">
    <source>
        <dbReference type="ARBA" id="ARBA00023204"/>
    </source>
</evidence>
<keyword evidence="2" id="KW-0378">Hydrolase</keyword>
<dbReference type="OrthoDB" id="361020at2759"/>
<dbReference type="GO" id="GO:0000110">
    <property type="term" value="C:nucleotide-excision repair factor 1 complex"/>
    <property type="evidence" value="ECO:0007669"/>
    <property type="project" value="TreeGrafter"/>
</dbReference>
<organism evidence="5 6">
    <name type="scientific">Pseudo-nitzschia multistriata</name>
    <dbReference type="NCBI Taxonomy" id="183589"/>
    <lineage>
        <taxon>Eukaryota</taxon>
        <taxon>Sar</taxon>
        <taxon>Stramenopiles</taxon>
        <taxon>Ochrophyta</taxon>
        <taxon>Bacillariophyta</taxon>
        <taxon>Bacillariophyceae</taxon>
        <taxon>Bacillariophycidae</taxon>
        <taxon>Bacillariales</taxon>
        <taxon>Bacillariaceae</taxon>
        <taxon>Pseudo-nitzschia</taxon>
    </lineage>
</organism>
<dbReference type="Proteomes" id="UP000291116">
    <property type="component" value="Unassembled WGS sequence"/>
</dbReference>
<dbReference type="GO" id="GO:1901255">
    <property type="term" value="P:nucleotide-excision repair involved in interstrand cross-link repair"/>
    <property type="evidence" value="ECO:0007669"/>
    <property type="project" value="TreeGrafter"/>
</dbReference>
<feature type="coiled-coil region" evidence="4">
    <location>
        <begin position="544"/>
        <end position="582"/>
    </location>
</feature>
<evidence type="ECO:0000313" key="6">
    <source>
        <dbReference type="Proteomes" id="UP000291116"/>
    </source>
</evidence>
<gene>
    <name evidence="5" type="ORF">PSNMU_V1.4_AUG-EV-PASAV3_0074360</name>
</gene>
<dbReference type="PANTHER" id="PTHR10150">
    <property type="entry name" value="DNA REPAIR ENDONUCLEASE XPF"/>
    <property type="match status" value="1"/>
</dbReference>
<dbReference type="GO" id="GO:0003697">
    <property type="term" value="F:single-stranded DNA binding"/>
    <property type="evidence" value="ECO:0007669"/>
    <property type="project" value="TreeGrafter"/>
</dbReference>
<evidence type="ECO:0000313" key="5">
    <source>
        <dbReference type="EMBL" id="VEU40547.1"/>
    </source>
</evidence>
<evidence type="ECO:0000256" key="4">
    <source>
        <dbReference type="SAM" id="Coils"/>
    </source>
</evidence>
<evidence type="ECO:0008006" key="7">
    <source>
        <dbReference type="Google" id="ProtNLM"/>
    </source>
</evidence>
<proteinExistence type="predicted"/>
<keyword evidence="4" id="KW-0175">Coiled coil</keyword>
<keyword evidence="6" id="KW-1185">Reference proteome</keyword>
<dbReference type="GO" id="GO:0000724">
    <property type="term" value="P:double-strand break repair via homologous recombination"/>
    <property type="evidence" value="ECO:0007669"/>
    <property type="project" value="TreeGrafter"/>
</dbReference>
<protein>
    <recommendedName>
        <fullName evidence="7">ERCC4 domain-containing protein</fullName>
    </recommendedName>
</protein>
<accession>A0A448ZER2</accession>
<dbReference type="PANTHER" id="PTHR10150:SF0">
    <property type="entry name" value="DNA REPAIR ENDONUCLEASE XPF"/>
    <property type="match status" value="1"/>
</dbReference>
<evidence type="ECO:0000256" key="2">
    <source>
        <dbReference type="ARBA" id="ARBA00022801"/>
    </source>
</evidence>
<dbReference type="EMBL" id="CAACVS010000289">
    <property type="protein sequence ID" value="VEU40547.1"/>
    <property type="molecule type" value="Genomic_DNA"/>
</dbReference>
<keyword evidence="1" id="KW-0227">DNA damage</keyword>
<dbReference type="GO" id="GO:0000712">
    <property type="term" value="P:resolution of meiotic recombination intermediates"/>
    <property type="evidence" value="ECO:0007669"/>
    <property type="project" value="TreeGrafter"/>
</dbReference>
<dbReference type="GO" id="GO:0003684">
    <property type="term" value="F:damaged DNA binding"/>
    <property type="evidence" value="ECO:0007669"/>
    <property type="project" value="TreeGrafter"/>
</dbReference>
<keyword evidence="3" id="KW-0234">DNA repair</keyword>
<name>A0A448ZER2_9STRA</name>
<evidence type="ECO:0000256" key="1">
    <source>
        <dbReference type="ARBA" id="ARBA00022763"/>
    </source>
</evidence>
<sequence length="742" mass="85004">MIPDGLLPSYLATAFGDIYDRDGLAIFGSGLGWLDLMAAFVRFYADTEEGHLPIVQEEEKDATGRIKTTKKPLVLVLGLRDDEHETLTAMLETWGTPDEMMPTIITNESGQGKDRMQMYQRGGVFCITSRILIVDLLDNTLSSKDVDGMLIGHADHVNNDSTEAFIIRIYTSQKRRDQCFIKAFTDNPEYLLSGFAKIDKTLKALQVRHLYLYPRFHDSIKKELEQNTPHVQELHQDLSPSMKDIQSAIVAAVQTCMKELKSSTPFLEWIGDDLSIENCVTSAFDRAVSRQLEKDWHRLKPQTKQLVQDLRTLRALFASLIQYDCVSFWKLISSIKTMSAASRHPAMWLLTPAADLLFRRAKERIYKVHRPKPTETIPNPVGKLIPVLEVNPKWKLLKNVLLEIKEIESKGEQSSTLREQPATILVVVKDERTVDAVKSFLVDGRDRTMTLRWHKYLEQCNDRSRSIINGKMAEESRLLLEEESRVWRILYGNKGHKKKPQQNGKDRARKLNEVPEYLRKRRRIAVEQGRGRDMTGTNEDRERQAILEEAVEETEQDLEKFRKTAEEELKEEEEEEDIIFNTMFQPSFIEEPRVVIKSLSGIDKSAVGLVLADLNPDYVVLYDYDISFVRSVEVFAALNPLKKENRLKVYFLMFAASSEQKVFLKALEREQSAFERLIHHKKTMPPPVIQVEGTQEMQHALATGSVAGTYSNGSLPLSMDTRRGAGKSKAEKRDIAVDFRKR</sequence>
<dbReference type="AlphaFoldDB" id="A0A448ZER2"/>
<dbReference type="GO" id="GO:0000014">
    <property type="term" value="F:single-stranded DNA endodeoxyribonuclease activity"/>
    <property type="evidence" value="ECO:0007669"/>
    <property type="project" value="TreeGrafter"/>
</dbReference>
<reference evidence="5 6" key="1">
    <citation type="submission" date="2019-01" db="EMBL/GenBank/DDBJ databases">
        <authorList>
            <person name="Ferrante I. M."/>
        </authorList>
    </citation>
    <scope>NUCLEOTIDE SEQUENCE [LARGE SCALE GENOMIC DNA]</scope>
    <source>
        <strain evidence="5 6">B856</strain>
    </source>
</reference>